<keyword evidence="3" id="KW-1185">Reference proteome</keyword>
<feature type="signal peptide" evidence="1">
    <location>
        <begin position="1"/>
        <end position="24"/>
    </location>
</feature>
<feature type="non-terminal residue" evidence="2">
    <location>
        <position position="87"/>
    </location>
</feature>
<comment type="caution">
    <text evidence="2">The sequence shown here is derived from an EMBL/GenBank/DDBJ whole genome shotgun (WGS) entry which is preliminary data.</text>
</comment>
<dbReference type="AlphaFoldDB" id="A0AAN8LEL3"/>
<gene>
    <name evidence="2" type="ORF">J4Q44_G00237550</name>
</gene>
<evidence type="ECO:0000256" key="1">
    <source>
        <dbReference type="SAM" id="SignalP"/>
    </source>
</evidence>
<evidence type="ECO:0000313" key="3">
    <source>
        <dbReference type="Proteomes" id="UP001356427"/>
    </source>
</evidence>
<protein>
    <recommendedName>
        <fullName evidence="4">Secreted protein</fullName>
    </recommendedName>
</protein>
<dbReference type="Proteomes" id="UP001356427">
    <property type="component" value="Unassembled WGS sequence"/>
</dbReference>
<reference evidence="2 3" key="1">
    <citation type="submission" date="2021-04" db="EMBL/GenBank/DDBJ databases">
        <authorList>
            <person name="De Guttry C."/>
            <person name="Zahm M."/>
            <person name="Klopp C."/>
            <person name="Cabau C."/>
            <person name="Louis A."/>
            <person name="Berthelot C."/>
            <person name="Parey E."/>
            <person name="Roest Crollius H."/>
            <person name="Montfort J."/>
            <person name="Robinson-Rechavi M."/>
            <person name="Bucao C."/>
            <person name="Bouchez O."/>
            <person name="Gislard M."/>
            <person name="Lluch J."/>
            <person name="Milhes M."/>
            <person name="Lampietro C."/>
            <person name="Lopez Roques C."/>
            <person name="Donnadieu C."/>
            <person name="Braasch I."/>
            <person name="Desvignes T."/>
            <person name="Postlethwait J."/>
            <person name="Bobe J."/>
            <person name="Wedekind C."/>
            <person name="Guiguen Y."/>
        </authorList>
    </citation>
    <scope>NUCLEOTIDE SEQUENCE [LARGE SCALE GENOMIC DNA]</scope>
    <source>
        <strain evidence="2">Cs_M1</strain>
        <tissue evidence="2">Blood</tissue>
    </source>
</reference>
<feature type="chain" id="PRO_5042980654" description="Secreted protein" evidence="1">
    <location>
        <begin position="25"/>
        <end position="87"/>
    </location>
</feature>
<name>A0AAN8LEL3_9TELE</name>
<keyword evidence="1" id="KW-0732">Signal</keyword>
<organism evidence="2 3">
    <name type="scientific">Coregonus suidteri</name>
    <dbReference type="NCBI Taxonomy" id="861788"/>
    <lineage>
        <taxon>Eukaryota</taxon>
        <taxon>Metazoa</taxon>
        <taxon>Chordata</taxon>
        <taxon>Craniata</taxon>
        <taxon>Vertebrata</taxon>
        <taxon>Euteleostomi</taxon>
        <taxon>Actinopterygii</taxon>
        <taxon>Neopterygii</taxon>
        <taxon>Teleostei</taxon>
        <taxon>Protacanthopterygii</taxon>
        <taxon>Salmoniformes</taxon>
        <taxon>Salmonidae</taxon>
        <taxon>Coregoninae</taxon>
        <taxon>Coregonus</taxon>
    </lineage>
</organism>
<proteinExistence type="predicted"/>
<sequence>MFSSFHSDLLCIIVAICCSLSTMPLPIPVLSSPHRLHKRLTLRGCCLSNLVVPARTTHVEFQVSGSLWNCRSAANKAEFISAYATLQ</sequence>
<evidence type="ECO:0000313" key="2">
    <source>
        <dbReference type="EMBL" id="KAK6304975.1"/>
    </source>
</evidence>
<dbReference type="EMBL" id="JAGTTL010000022">
    <property type="protein sequence ID" value="KAK6304975.1"/>
    <property type="molecule type" value="Genomic_DNA"/>
</dbReference>
<accession>A0AAN8LEL3</accession>
<evidence type="ECO:0008006" key="4">
    <source>
        <dbReference type="Google" id="ProtNLM"/>
    </source>
</evidence>